<dbReference type="AlphaFoldDB" id="A0A4Q1S929"/>
<evidence type="ECO:0000313" key="1">
    <source>
        <dbReference type="EMBL" id="RXS93492.1"/>
    </source>
</evidence>
<keyword evidence="2" id="KW-1185">Reference proteome</keyword>
<dbReference type="Pfam" id="PF05960">
    <property type="entry name" value="DUF885"/>
    <property type="match status" value="1"/>
</dbReference>
<accession>A0A4Q1S929</accession>
<comment type="caution">
    <text evidence="1">The sequence shown here is derived from an EMBL/GenBank/DDBJ whole genome shotgun (WGS) entry which is preliminary data.</text>
</comment>
<dbReference type="OrthoDB" id="9760040at2"/>
<reference evidence="1 2" key="1">
    <citation type="journal article" date="2016" name="Int. J. Syst. Evol. Microbiol.">
        <title>Acidipila dinghuensis sp. nov., an acidobacterium isolated from forest soil.</title>
        <authorList>
            <person name="Jiang Y.W."/>
            <person name="Wang J."/>
            <person name="Chen M.H."/>
            <person name="Lv Y.Y."/>
            <person name="Qiu L.H."/>
        </authorList>
    </citation>
    <scope>NUCLEOTIDE SEQUENCE [LARGE SCALE GENOMIC DNA]</scope>
    <source>
        <strain evidence="1 2">DHOF10</strain>
    </source>
</reference>
<gene>
    <name evidence="1" type="ORF">ESZ00_18220</name>
</gene>
<name>A0A4Q1S929_9BACT</name>
<dbReference type="Proteomes" id="UP000290253">
    <property type="component" value="Unassembled WGS sequence"/>
</dbReference>
<evidence type="ECO:0000313" key="2">
    <source>
        <dbReference type="Proteomes" id="UP000290253"/>
    </source>
</evidence>
<dbReference type="PANTHER" id="PTHR33361">
    <property type="entry name" value="GLR0591 PROTEIN"/>
    <property type="match status" value="1"/>
</dbReference>
<organism evidence="1 2">
    <name type="scientific">Silvibacterium dinghuense</name>
    <dbReference type="NCBI Taxonomy" id="1560006"/>
    <lineage>
        <taxon>Bacteria</taxon>
        <taxon>Pseudomonadati</taxon>
        <taxon>Acidobacteriota</taxon>
        <taxon>Terriglobia</taxon>
        <taxon>Terriglobales</taxon>
        <taxon>Acidobacteriaceae</taxon>
        <taxon>Silvibacterium</taxon>
    </lineage>
</organism>
<dbReference type="EMBL" id="SDMK01000005">
    <property type="protein sequence ID" value="RXS93492.1"/>
    <property type="molecule type" value="Genomic_DNA"/>
</dbReference>
<dbReference type="PANTHER" id="PTHR33361:SF16">
    <property type="entry name" value="DUF885 DOMAIN-CONTAINING PROTEIN"/>
    <property type="match status" value="1"/>
</dbReference>
<dbReference type="InterPro" id="IPR010281">
    <property type="entry name" value="DUF885"/>
</dbReference>
<protein>
    <submittedName>
        <fullName evidence="1">DUF885 domain-containing protein</fullName>
    </submittedName>
</protein>
<sequence>MGTTAATPTIAPASDALEDRRKALNALFDQIWQDRLKHEPEFASTIGDKRYNDQLTDYSVDAYNEELARGRDYIVQLGSIDTTGMSDQEILSRDLLVRQLVDQQEAAEFKPWEMPVNQFSGLHSELPQLVSRLSFQSIKDYDDYIARLKKIPTAFEQISANMSTGIEDGRVPPKYLLEKVLVQVNAIATAKPADTPFAQPLQKFPASIPAADQERIKGEVLTAIEKQVIPAYQQFGRFLKATYIPAGRTDPGVWSLPDGDKYYAFRVHESTTTDLTPQQIHQIGLDEVKRDEAEMLVIAQKLGFKSIADLRASIAANPKLHPTTKEQYLDAYRTDIDQMKTKLPDLFGRLPKAPLAVEAVPAFIEKDQAPAYYERGTPDGSRPGTVYVNTYDVQHRSLANVESIAYHEGLPGHHLQISIAQELTGLPEFRKYLGYTAYTEGWGLYAERLGKDVGFYQDPYSDYGRLETDVFRAVRLVVDTGVHSEHWSREQMVQYFKDHSGLDDATVQSEVDRYIAWPAQALGYKIGQLKLLELRADAEKTIGPKFDLKAFHDEVLDSGALPLDVLEQRVKAWAAQQAVTAK</sequence>
<proteinExistence type="predicted"/>